<dbReference type="PROSITE" id="PS01186">
    <property type="entry name" value="EGF_2"/>
    <property type="match status" value="1"/>
</dbReference>
<keyword evidence="5" id="KW-0472">Membrane</keyword>
<dbReference type="InterPro" id="IPR035914">
    <property type="entry name" value="Sperma_CUB_dom_sf"/>
</dbReference>
<feature type="disulfide bond" evidence="7">
    <location>
        <begin position="351"/>
        <end position="360"/>
    </location>
</feature>
<proteinExistence type="predicted"/>
<dbReference type="SMART" id="SM00181">
    <property type="entry name" value="EGF"/>
    <property type="match status" value="2"/>
</dbReference>
<dbReference type="AlphaFoldDB" id="A0A7R8ZN71"/>
<dbReference type="GO" id="GO:0005794">
    <property type="term" value="C:Golgi apparatus"/>
    <property type="evidence" value="ECO:0007669"/>
    <property type="project" value="TreeGrafter"/>
</dbReference>
<evidence type="ECO:0000256" key="5">
    <source>
        <dbReference type="ARBA" id="ARBA00022989"/>
    </source>
</evidence>
<gene>
    <name evidence="8" type="ORF">CTOB1V02_LOCUS7929</name>
</gene>
<dbReference type="OrthoDB" id="9998912at2759"/>
<organism evidence="8">
    <name type="scientific">Cyprideis torosa</name>
    <dbReference type="NCBI Taxonomy" id="163714"/>
    <lineage>
        <taxon>Eukaryota</taxon>
        <taxon>Metazoa</taxon>
        <taxon>Ecdysozoa</taxon>
        <taxon>Arthropoda</taxon>
        <taxon>Crustacea</taxon>
        <taxon>Oligostraca</taxon>
        <taxon>Ostracoda</taxon>
        <taxon>Podocopa</taxon>
        <taxon>Podocopida</taxon>
        <taxon>Cytherocopina</taxon>
        <taxon>Cytheroidea</taxon>
        <taxon>Cytherideidae</taxon>
        <taxon>Cyprideis</taxon>
    </lineage>
</organism>
<evidence type="ECO:0000313" key="8">
    <source>
        <dbReference type="EMBL" id="CAD7230066.1"/>
    </source>
</evidence>
<evidence type="ECO:0000256" key="1">
    <source>
        <dbReference type="ARBA" id="ARBA00004167"/>
    </source>
</evidence>
<sequence length="783" mass="85517">MMFVQSTLASEASVAPDSSSAVTYLAETGLHYTRAVAETGQCSSVAVDPTKTETDPVSNRIPEDKSAGASEDLVTTLSSPSPVEEVTATVVAERCFNGKWTKTEDGDSTETTCVCNRGWKGKECHLCDGRVRLTDPTGLISDGVGNYSVNQQCAWLIDGFAAQRASSSQNSSTADTIDRGPAPTIRLRFEHFATECSWDHLYVFDGDGIHGSPLIGAFSGIIVSDEEEQETVFDNMTLPSSSSNSVTSITPRFQPSLLQKPTPEFTAKSGFVFLFFYSDAAYNLTGFNISYAVNECPMGDTGTPCSGNGVCLDGVCTCDGGFTGAACDRLVCPRNCSGRGTCDREAHRCRCQEGFAGPDCSQASSDGYWDVVPVSNQKRAFQPSPRASHAAAVYRDQLWIIVRCLEVNWKEQGCGIGLQLLRLRLRSPGRKEALSYGKMRKEGSPDSEALTGGEDFMEDSLQFIVSFDLTGRVWITIHSEGDKRPSWRFGHSAVIHGDKIYIYGGTLAREGEVVNELWTFDITSHFWEPVRVVEGECNDLLCGPLASTGHAAVDIGGQMMLILFGHSPKYGYLSYVQEYDFGTAEWRIVRTHGARVQGGFGVAATWDPVSQMVYAQGGAFSQSTSSYVITDAMYAYDPDTRIWSLLTPSGSPRYLHSMVAIDGAILMFGGNPHNDTSTSQGARCFSSELFVYEPGCDSWHRIPFPRQAERDWWGESPERFGHSASVFDGAMYIFGGYNGRMLNSLIRFTPGDCGPRQTEAECVIKQPPGRLCRWEGSKCEPPK</sequence>
<dbReference type="SUPFAM" id="SSF117281">
    <property type="entry name" value="Kelch motif"/>
    <property type="match status" value="1"/>
</dbReference>
<dbReference type="GO" id="GO:0016020">
    <property type="term" value="C:membrane"/>
    <property type="evidence" value="ECO:0007669"/>
    <property type="project" value="UniProtKB-SubCell"/>
</dbReference>
<dbReference type="InterPro" id="IPR000859">
    <property type="entry name" value="CUB_dom"/>
</dbReference>
<dbReference type="InterPro" id="IPR051568">
    <property type="entry name" value="LZTR1/Attractin"/>
</dbReference>
<accession>A0A7R8ZN71</accession>
<dbReference type="Pfam" id="PF23106">
    <property type="entry name" value="EGF_Teneurin"/>
    <property type="match status" value="2"/>
</dbReference>
<dbReference type="Gene3D" id="2.120.10.80">
    <property type="entry name" value="Kelch-type beta propeller"/>
    <property type="match status" value="2"/>
</dbReference>
<dbReference type="PROSITE" id="PS00022">
    <property type="entry name" value="EGF_1"/>
    <property type="match status" value="1"/>
</dbReference>
<keyword evidence="4" id="KW-0677">Repeat</keyword>
<dbReference type="PANTHER" id="PTHR46376:SF2">
    <property type="entry name" value="DISTRACTED, ISOFORM B"/>
    <property type="match status" value="1"/>
</dbReference>
<dbReference type="CDD" id="cd00054">
    <property type="entry name" value="EGF_CA"/>
    <property type="match status" value="1"/>
</dbReference>
<dbReference type="SUPFAM" id="SSF49854">
    <property type="entry name" value="Spermadhesin, CUB domain"/>
    <property type="match status" value="1"/>
</dbReference>
<feature type="disulfide bond" evidence="7">
    <location>
        <begin position="332"/>
        <end position="342"/>
    </location>
</feature>
<feature type="non-terminal residue" evidence="8">
    <location>
        <position position="1"/>
    </location>
</feature>
<dbReference type="PROSITE" id="PS50026">
    <property type="entry name" value="EGF_3"/>
    <property type="match status" value="1"/>
</dbReference>
<dbReference type="CDD" id="cd00041">
    <property type="entry name" value="CUB"/>
    <property type="match status" value="1"/>
</dbReference>
<dbReference type="InterPro" id="IPR000742">
    <property type="entry name" value="EGF"/>
</dbReference>
<dbReference type="PROSITE" id="PS01180">
    <property type="entry name" value="CUB"/>
    <property type="match status" value="1"/>
</dbReference>
<dbReference type="InterPro" id="IPR056737">
    <property type="entry name" value="Beta-prop_ATRN-MKLN-like"/>
</dbReference>
<evidence type="ECO:0000256" key="7">
    <source>
        <dbReference type="PROSITE-ProRule" id="PRU00076"/>
    </source>
</evidence>
<dbReference type="InterPro" id="IPR015915">
    <property type="entry name" value="Kelch-typ_b-propeller"/>
</dbReference>
<dbReference type="Pfam" id="PF24981">
    <property type="entry name" value="Beta-prop_ATRN-LZTR1"/>
    <property type="match status" value="1"/>
</dbReference>
<evidence type="ECO:0000256" key="3">
    <source>
        <dbReference type="ARBA" id="ARBA00022692"/>
    </source>
</evidence>
<keyword evidence="2" id="KW-0880">Kelch repeat</keyword>
<dbReference type="Gene3D" id="2.10.25.10">
    <property type="entry name" value="Laminin"/>
    <property type="match status" value="2"/>
</dbReference>
<name>A0A7R8ZN71_9CRUS</name>
<keyword evidence="7" id="KW-0245">EGF-like domain</keyword>
<reference evidence="8" key="1">
    <citation type="submission" date="2020-11" db="EMBL/GenBank/DDBJ databases">
        <authorList>
            <person name="Tran Van P."/>
        </authorList>
    </citation>
    <scope>NUCLEOTIDE SEQUENCE</scope>
</reference>
<dbReference type="CDD" id="cd00055">
    <property type="entry name" value="EGF_Lam"/>
    <property type="match status" value="1"/>
</dbReference>
<evidence type="ECO:0000256" key="2">
    <source>
        <dbReference type="ARBA" id="ARBA00022441"/>
    </source>
</evidence>
<comment type="caution">
    <text evidence="7">Lacks conserved residue(s) required for the propagation of feature annotation.</text>
</comment>
<comment type="subcellular location">
    <subcellularLocation>
        <location evidence="1">Membrane</location>
        <topology evidence="1">Single-pass membrane protein</topology>
    </subcellularLocation>
</comment>
<keyword evidence="3" id="KW-0812">Transmembrane</keyword>
<dbReference type="SMART" id="SM00042">
    <property type="entry name" value="CUB"/>
    <property type="match status" value="1"/>
</dbReference>
<dbReference type="EMBL" id="OB662440">
    <property type="protein sequence ID" value="CAD7230066.1"/>
    <property type="molecule type" value="Genomic_DNA"/>
</dbReference>
<dbReference type="Gene3D" id="2.60.120.290">
    <property type="entry name" value="Spermadhesin, CUB domain"/>
    <property type="match status" value="1"/>
</dbReference>
<keyword evidence="5" id="KW-1133">Transmembrane helix</keyword>
<dbReference type="PANTHER" id="PTHR46376">
    <property type="entry name" value="LEUCINE-ZIPPER-LIKE TRANSCRIPTIONAL REGULATOR 1"/>
    <property type="match status" value="1"/>
</dbReference>
<evidence type="ECO:0000256" key="6">
    <source>
        <dbReference type="ARBA" id="ARBA00023157"/>
    </source>
</evidence>
<dbReference type="InterPro" id="IPR002049">
    <property type="entry name" value="LE_dom"/>
</dbReference>
<protein>
    <submittedName>
        <fullName evidence="8">Uncharacterized protein</fullName>
    </submittedName>
</protein>
<keyword evidence="6 7" id="KW-1015">Disulfide bond</keyword>
<evidence type="ECO:0000256" key="4">
    <source>
        <dbReference type="ARBA" id="ARBA00022737"/>
    </source>
</evidence>